<comment type="pathway">
    <text evidence="2">Cell wall biogenesis; peptidoglycan biosynthesis.</text>
</comment>
<dbReference type="InterPro" id="IPR050396">
    <property type="entry name" value="Glycosyltr_51/Transpeptidase"/>
</dbReference>
<dbReference type="GO" id="GO:0009252">
    <property type="term" value="P:peptidoglycan biosynthetic process"/>
    <property type="evidence" value="ECO:0007669"/>
    <property type="project" value="UniProtKB-KW"/>
</dbReference>
<keyword evidence="15" id="KW-0961">Cell wall biogenesis/degradation</keyword>
<dbReference type="GO" id="GO:0071555">
    <property type="term" value="P:cell wall organization"/>
    <property type="evidence" value="ECO:0007669"/>
    <property type="project" value="UniProtKB-KW"/>
</dbReference>
<evidence type="ECO:0000256" key="11">
    <source>
        <dbReference type="ARBA" id="ARBA00022960"/>
    </source>
</evidence>
<dbReference type="InterPro" id="IPR036950">
    <property type="entry name" value="PBP_transglycosylase"/>
</dbReference>
<dbReference type="GO" id="GO:0008658">
    <property type="term" value="F:penicillin binding"/>
    <property type="evidence" value="ECO:0007669"/>
    <property type="project" value="InterPro"/>
</dbReference>
<comment type="similarity">
    <text evidence="3">In the C-terminal section; belongs to the transpeptidase family.</text>
</comment>
<evidence type="ECO:0000256" key="13">
    <source>
        <dbReference type="ARBA" id="ARBA00023136"/>
    </source>
</evidence>
<proteinExistence type="inferred from homology"/>
<keyword evidence="12" id="KW-0573">Peptidoglycan synthesis</keyword>
<evidence type="ECO:0000256" key="9">
    <source>
        <dbReference type="ARBA" id="ARBA00022679"/>
    </source>
</evidence>
<comment type="subcellular location">
    <subcellularLocation>
        <location evidence="1">Cell membrane</location>
    </subcellularLocation>
</comment>
<accession>A0A845PVX4</accession>
<comment type="catalytic activity">
    <reaction evidence="16">
        <text>Preferential cleavage: (Ac)2-L-Lys-D-Ala-|-D-Ala. Also transpeptidation of peptidyl-alanyl moieties that are N-acyl substituents of D-alanine.</text>
        <dbReference type="EC" id="3.4.16.4"/>
    </reaction>
</comment>
<keyword evidence="10" id="KW-0378">Hydrolase</keyword>
<keyword evidence="13 19" id="KW-0472">Membrane</keyword>
<evidence type="ECO:0000256" key="19">
    <source>
        <dbReference type="SAM" id="Phobius"/>
    </source>
</evidence>
<reference evidence="22 23" key="1">
    <citation type="submission" date="2019-11" db="EMBL/GenBank/DDBJ databases">
        <title>Characterization of Elizabethkingia argenteiflava sp. nov., isolated from inner surface of Soybean Pods.</title>
        <authorList>
            <person name="Mo S."/>
        </authorList>
    </citation>
    <scope>NUCLEOTIDE SEQUENCE [LARGE SCALE GENOMIC DNA]</scope>
    <source>
        <strain evidence="22 23">YB22</strain>
    </source>
</reference>
<evidence type="ECO:0000259" key="21">
    <source>
        <dbReference type="Pfam" id="PF00912"/>
    </source>
</evidence>
<evidence type="ECO:0000256" key="15">
    <source>
        <dbReference type="ARBA" id="ARBA00023316"/>
    </source>
</evidence>
<keyword evidence="11" id="KW-0133">Cell shape</keyword>
<protein>
    <submittedName>
        <fullName evidence="22">Peptidoglycan glycosyltransferase</fullName>
    </submittedName>
</protein>
<dbReference type="AlphaFoldDB" id="A0A845PVX4"/>
<dbReference type="Pfam" id="PF00905">
    <property type="entry name" value="Transpeptidase"/>
    <property type="match status" value="1"/>
</dbReference>
<keyword evidence="19" id="KW-1133">Transmembrane helix</keyword>
<dbReference type="Pfam" id="PF00912">
    <property type="entry name" value="Transgly"/>
    <property type="match status" value="1"/>
</dbReference>
<evidence type="ECO:0000256" key="7">
    <source>
        <dbReference type="ARBA" id="ARBA00022670"/>
    </source>
</evidence>
<keyword evidence="19" id="KW-0812">Transmembrane</keyword>
<evidence type="ECO:0000256" key="3">
    <source>
        <dbReference type="ARBA" id="ARBA00007090"/>
    </source>
</evidence>
<evidence type="ECO:0000256" key="16">
    <source>
        <dbReference type="ARBA" id="ARBA00034000"/>
    </source>
</evidence>
<keyword evidence="23" id="KW-1185">Reference proteome</keyword>
<evidence type="ECO:0000313" key="23">
    <source>
        <dbReference type="Proteomes" id="UP000553459"/>
    </source>
</evidence>
<dbReference type="GO" id="GO:0030288">
    <property type="term" value="C:outer membrane-bounded periplasmic space"/>
    <property type="evidence" value="ECO:0007669"/>
    <property type="project" value="TreeGrafter"/>
</dbReference>
<organism evidence="22 23">
    <name type="scientific">Elizabethkingia argenteiflava</name>
    <dbReference type="NCBI Taxonomy" id="2681556"/>
    <lineage>
        <taxon>Bacteria</taxon>
        <taxon>Pseudomonadati</taxon>
        <taxon>Bacteroidota</taxon>
        <taxon>Flavobacteriia</taxon>
        <taxon>Flavobacteriales</taxon>
        <taxon>Weeksellaceae</taxon>
        <taxon>Elizabethkingia</taxon>
    </lineage>
</organism>
<dbReference type="InterPro" id="IPR023346">
    <property type="entry name" value="Lysozyme-like_dom_sf"/>
</dbReference>
<evidence type="ECO:0000256" key="4">
    <source>
        <dbReference type="ARBA" id="ARBA00007739"/>
    </source>
</evidence>
<evidence type="ECO:0000313" key="22">
    <source>
        <dbReference type="EMBL" id="NAW50617.1"/>
    </source>
</evidence>
<sequence>MGSNNKNKGNIFPLGSKKKKRSSDKGVQKVIRWVWLGLLTIVLGIAGLFFLVSEGFLGEMPNMKELENPDIYVASEIISSDGVSLGKFEKEKVIPIKYSDLPPHLVFALQAKEDERFKEHSGIDMKSIFRAIRFGGGRGGGSTITQQLAKLLFTKNVSKNKLQRIAQKLKEWSVAISLEKRYTKDEIITLYFNKFDFTYNANGIEMASRIYFNKHTKDLTLPEAAMFVAMLEAPNANNPLRNPERAKIRRDVVLKQMVDIGYIDDTTYRQAIDTPIVTDFHPVKSVNEGYSAYYKFYLRKEINAYLKEYEEKTGKSLNLFRDGLKIYVTLDSKMQRYAEEAIKRHLTELQKNFDAEQARNPNRPYYLISKKIANDLMMAAVRRTGRYKQMKAEGMPEDSIIKDFKKPIKLSRFTWNGEEEVVMSPWDSIRYHKQIAQAGLMSMEPMTGNIKAWVGGIDWQHYQYDHVKQGKRQVGSTFKPFVYAAAIMNLGYTPCTVVSNAPFEKGNYRVKGRGGDIAIKDALAYSQNTVSLRLIESTGVDKVIQLARDLGVKSDIPRNITIALGSSDITLYEMLGAYSAFANFGTYTKPEMVWRIEDTNGHVIKEVKTESKEIMNEVYAFTMIDMMKGVAEYGTASGGLKRLGINAEIAAKTGTTNNNSDGWFMGVTPKLATGVWVGWEDRATHFRNTGEGQGARIALPIWGYFMQKVYNDKSLGISQEDRFVKPASYDGCNSLKRIGGYGDEKGLRTIDEIRNPRPGVNREGTLENKIPGETDKKEDINKDINQTDDIDFNK</sequence>
<evidence type="ECO:0000256" key="6">
    <source>
        <dbReference type="ARBA" id="ARBA00022645"/>
    </source>
</evidence>
<feature type="region of interest" description="Disordered" evidence="18">
    <location>
        <begin position="1"/>
        <end position="20"/>
    </location>
</feature>
<evidence type="ECO:0000256" key="18">
    <source>
        <dbReference type="SAM" id="MobiDB-lite"/>
    </source>
</evidence>
<feature type="compositionally biased region" description="Basic and acidic residues" evidence="18">
    <location>
        <begin position="764"/>
        <end position="782"/>
    </location>
</feature>
<dbReference type="PANTHER" id="PTHR32282:SF11">
    <property type="entry name" value="PENICILLIN-BINDING PROTEIN 1B"/>
    <property type="match status" value="1"/>
</dbReference>
<comment type="catalytic activity">
    <reaction evidence="17">
        <text>[GlcNAc-(1-&gt;4)-Mur2Ac(oyl-L-Ala-gamma-D-Glu-L-Lys-D-Ala-D-Ala)](n)-di-trans,octa-cis-undecaprenyl diphosphate + beta-D-GlcNAc-(1-&gt;4)-Mur2Ac(oyl-L-Ala-gamma-D-Glu-L-Lys-D-Ala-D-Ala)-di-trans,octa-cis-undecaprenyl diphosphate = [GlcNAc-(1-&gt;4)-Mur2Ac(oyl-L-Ala-gamma-D-Glu-L-Lys-D-Ala-D-Ala)](n+1)-di-trans,octa-cis-undecaprenyl diphosphate + di-trans,octa-cis-undecaprenyl diphosphate + H(+)</text>
        <dbReference type="Rhea" id="RHEA:23708"/>
        <dbReference type="Rhea" id="RHEA-COMP:9602"/>
        <dbReference type="Rhea" id="RHEA-COMP:9603"/>
        <dbReference type="ChEBI" id="CHEBI:15378"/>
        <dbReference type="ChEBI" id="CHEBI:58405"/>
        <dbReference type="ChEBI" id="CHEBI:60033"/>
        <dbReference type="ChEBI" id="CHEBI:78435"/>
        <dbReference type="EC" id="2.4.99.28"/>
    </reaction>
</comment>
<feature type="domain" description="Penicillin-binding protein transpeptidase" evidence="20">
    <location>
        <begin position="443"/>
        <end position="673"/>
    </location>
</feature>
<evidence type="ECO:0000256" key="2">
    <source>
        <dbReference type="ARBA" id="ARBA00004752"/>
    </source>
</evidence>
<evidence type="ECO:0000259" key="20">
    <source>
        <dbReference type="Pfam" id="PF00905"/>
    </source>
</evidence>
<evidence type="ECO:0000256" key="5">
    <source>
        <dbReference type="ARBA" id="ARBA00022475"/>
    </source>
</evidence>
<dbReference type="GO" id="GO:0006508">
    <property type="term" value="P:proteolysis"/>
    <property type="evidence" value="ECO:0007669"/>
    <property type="project" value="UniProtKB-KW"/>
</dbReference>
<dbReference type="InterPro" id="IPR001264">
    <property type="entry name" value="Glyco_trans_51"/>
</dbReference>
<dbReference type="RefSeq" id="WP_166518942.1">
    <property type="nucleotide sequence ID" value="NZ_JAAABJ010000372.1"/>
</dbReference>
<keyword evidence="9 22" id="KW-0808">Transferase</keyword>
<comment type="similarity">
    <text evidence="4">In the N-terminal section; belongs to the glycosyltransferase 51 family.</text>
</comment>
<keyword evidence="5" id="KW-1003">Cell membrane</keyword>
<dbReference type="Gene3D" id="1.10.3810.10">
    <property type="entry name" value="Biosynthetic peptidoglycan transglycosylase-like"/>
    <property type="match status" value="1"/>
</dbReference>
<evidence type="ECO:0000256" key="8">
    <source>
        <dbReference type="ARBA" id="ARBA00022676"/>
    </source>
</evidence>
<feature type="domain" description="Glycosyl transferase family 51" evidence="21">
    <location>
        <begin position="83"/>
        <end position="257"/>
    </location>
</feature>
<dbReference type="GO" id="GO:0005886">
    <property type="term" value="C:plasma membrane"/>
    <property type="evidence" value="ECO:0007669"/>
    <property type="project" value="UniProtKB-SubCell"/>
</dbReference>
<feature type="region of interest" description="Disordered" evidence="18">
    <location>
        <begin position="753"/>
        <end position="794"/>
    </location>
</feature>
<evidence type="ECO:0000256" key="17">
    <source>
        <dbReference type="ARBA" id="ARBA00049902"/>
    </source>
</evidence>
<keyword evidence="8" id="KW-0328">Glycosyltransferase</keyword>
<evidence type="ECO:0000256" key="10">
    <source>
        <dbReference type="ARBA" id="ARBA00022801"/>
    </source>
</evidence>
<keyword evidence="7" id="KW-0645">Protease</keyword>
<evidence type="ECO:0000256" key="1">
    <source>
        <dbReference type="ARBA" id="ARBA00004236"/>
    </source>
</evidence>
<name>A0A845PVX4_9FLAO</name>
<keyword evidence="6" id="KW-0121">Carboxypeptidase</keyword>
<dbReference type="InterPro" id="IPR012338">
    <property type="entry name" value="Beta-lactam/transpept-like"/>
</dbReference>
<dbReference type="EMBL" id="JAAABJ010000372">
    <property type="protein sequence ID" value="NAW50617.1"/>
    <property type="molecule type" value="Genomic_DNA"/>
</dbReference>
<keyword evidence="14" id="KW-0511">Multifunctional enzyme</keyword>
<dbReference type="Proteomes" id="UP000553459">
    <property type="component" value="Unassembled WGS sequence"/>
</dbReference>
<dbReference type="SUPFAM" id="SSF56601">
    <property type="entry name" value="beta-lactamase/transpeptidase-like"/>
    <property type="match status" value="1"/>
</dbReference>
<dbReference type="GO" id="GO:0008955">
    <property type="term" value="F:peptidoglycan glycosyltransferase activity"/>
    <property type="evidence" value="ECO:0007669"/>
    <property type="project" value="UniProtKB-EC"/>
</dbReference>
<evidence type="ECO:0000256" key="14">
    <source>
        <dbReference type="ARBA" id="ARBA00023268"/>
    </source>
</evidence>
<gene>
    <name evidence="22" type="ORF">GNY06_04190</name>
</gene>
<dbReference type="Gene3D" id="3.40.710.10">
    <property type="entry name" value="DD-peptidase/beta-lactamase superfamily"/>
    <property type="match status" value="2"/>
</dbReference>
<dbReference type="SUPFAM" id="SSF53955">
    <property type="entry name" value="Lysozyme-like"/>
    <property type="match status" value="1"/>
</dbReference>
<feature type="transmembrane region" description="Helical" evidence="19">
    <location>
        <begin position="30"/>
        <end position="52"/>
    </location>
</feature>
<dbReference type="GO" id="GO:0009002">
    <property type="term" value="F:serine-type D-Ala-D-Ala carboxypeptidase activity"/>
    <property type="evidence" value="ECO:0007669"/>
    <property type="project" value="UniProtKB-EC"/>
</dbReference>
<dbReference type="InterPro" id="IPR001460">
    <property type="entry name" value="PCN-bd_Tpept"/>
</dbReference>
<evidence type="ECO:0000256" key="12">
    <source>
        <dbReference type="ARBA" id="ARBA00022984"/>
    </source>
</evidence>
<dbReference type="PANTHER" id="PTHR32282">
    <property type="entry name" value="BINDING PROTEIN TRANSPEPTIDASE, PUTATIVE-RELATED"/>
    <property type="match status" value="1"/>
</dbReference>
<comment type="caution">
    <text evidence="22">The sequence shown here is derived from an EMBL/GenBank/DDBJ whole genome shotgun (WGS) entry which is preliminary data.</text>
</comment>
<dbReference type="GO" id="GO:0008360">
    <property type="term" value="P:regulation of cell shape"/>
    <property type="evidence" value="ECO:0007669"/>
    <property type="project" value="UniProtKB-KW"/>
</dbReference>